<gene>
    <name evidence="4" type="ORF">CTI12_AA377600</name>
</gene>
<dbReference type="InterPro" id="IPR035979">
    <property type="entry name" value="RBD_domain_sf"/>
</dbReference>
<dbReference type="PROSITE" id="PS50102">
    <property type="entry name" value="RRM"/>
    <property type="match status" value="1"/>
</dbReference>
<keyword evidence="1" id="KW-0694">RNA-binding</keyword>
<accession>A0A2U1M7B4</accession>
<evidence type="ECO:0000259" key="3">
    <source>
        <dbReference type="PROSITE" id="PS50102"/>
    </source>
</evidence>
<dbReference type="Gene3D" id="3.30.70.330">
    <property type="match status" value="1"/>
</dbReference>
<sequence length="425" mass="48091">MGSFRSKEDDVLNISTSIFVMNFPESFTAKDLFHTCKQYGHVVDSFIPVKRSKSGKRFGFVRFINVFNVERLVNNLCTIWVDRFKLHANIARFNKASKNDKCSKFVNKDHVFKDTGINNRDTNAFGKICGVKDNGLSFANVLAGNNGSGSMESKSIPTIVLEDDCLHSRDLSKSLLGRVKEVSSLSNLKTALRNEGFTDLSIRYMGELWVLIEFTINISKDSFIKNVGAGSWFLELIQASNDFTPEGRIVWIEVEGIPFKLWSEKTFKRIAIKWGELLDIDDQEDMCFHSKRLYIYTKKSLNILEQFKIIFRGKGFWICAKEVPGWVPKFMEDSDDDNISEEGINDEIPIVHDSLSCCDDNGVEDVPETVFEEASGQKEETEPNEVNDRSVYNNGVNNGNEDILQSGRDGTNDKEGSTNNASESY</sequence>
<dbReference type="EMBL" id="PKPP01006259">
    <property type="protein sequence ID" value="PWA57104.1"/>
    <property type="molecule type" value="Genomic_DNA"/>
</dbReference>
<dbReference type="Pfam" id="PF00076">
    <property type="entry name" value="RRM_1"/>
    <property type="match status" value="1"/>
</dbReference>
<dbReference type="Proteomes" id="UP000245207">
    <property type="component" value="Unassembled WGS sequence"/>
</dbReference>
<dbReference type="GO" id="GO:0003723">
    <property type="term" value="F:RNA binding"/>
    <property type="evidence" value="ECO:0007669"/>
    <property type="project" value="UniProtKB-UniRule"/>
</dbReference>
<dbReference type="SUPFAM" id="SSF54928">
    <property type="entry name" value="RNA-binding domain, RBD"/>
    <property type="match status" value="1"/>
</dbReference>
<feature type="compositionally biased region" description="Polar residues" evidence="2">
    <location>
        <begin position="390"/>
        <end position="400"/>
    </location>
</feature>
<evidence type="ECO:0000313" key="4">
    <source>
        <dbReference type="EMBL" id="PWA57104.1"/>
    </source>
</evidence>
<organism evidence="4 5">
    <name type="scientific">Artemisia annua</name>
    <name type="common">Sweet wormwood</name>
    <dbReference type="NCBI Taxonomy" id="35608"/>
    <lineage>
        <taxon>Eukaryota</taxon>
        <taxon>Viridiplantae</taxon>
        <taxon>Streptophyta</taxon>
        <taxon>Embryophyta</taxon>
        <taxon>Tracheophyta</taxon>
        <taxon>Spermatophyta</taxon>
        <taxon>Magnoliopsida</taxon>
        <taxon>eudicotyledons</taxon>
        <taxon>Gunneridae</taxon>
        <taxon>Pentapetalae</taxon>
        <taxon>asterids</taxon>
        <taxon>campanulids</taxon>
        <taxon>Asterales</taxon>
        <taxon>Asteraceae</taxon>
        <taxon>Asteroideae</taxon>
        <taxon>Anthemideae</taxon>
        <taxon>Artemisiinae</taxon>
        <taxon>Artemisia</taxon>
    </lineage>
</organism>
<feature type="region of interest" description="Disordered" evidence="2">
    <location>
        <begin position="370"/>
        <end position="425"/>
    </location>
</feature>
<evidence type="ECO:0000313" key="5">
    <source>
        <dbReference type="Proteomes" id="UP000245207"/>
    </source>
</evidence>
<dbReference type="CDD" id="cd00590">
    <property type="entry name" value="RRM_SF"/>
    <property type="match status" value="1"/>
</dbReference>
<name>A0A2U1M7B4_ARTAN</name>
<evidence type="ECO:0000256" key="1">
    <source>
        <dbReference type="PROSITE-ProRule" id="PRU00176"/>
    </source>
</evidence>
<dbReference type="InterPro" id="IPR000504">
    <property type="entry name" value="RRM_dom"/>
</dbReference>
<feature type="domain" description="RRM" evidence="3">
    <location>
        <begin position="16"/>
        <end position="98"/>
    </location>
</feature>
<dbReference type="SMART" id="SM00360">
    <property type="entry name" value="RRM"/>
    <property type="match status" value="1"/>
</dbReference>
<dbReference type="OrthoDB" id="1751345at2759"/>
<dbReference type="AlphaFoldDB" id="A0A2U1M7B4"/>
<comment type="caution">
    <text evidence="4">The sequence shown here is derived from an EMBL/GenBank/DDBJ whole genome shotgun (WGS) entry which is preliminary data.</text>
</comment>
<proteinExistence type="predicted"/>
<evidence type="ECO:0000256" key="2">
    <source>
        <dbReference type="SAM" id="MobiDB-lite"/>
    </source>
</evidence>
<protein>
    <recommendedName>
        <fullName evidence="3">RRM domain-containing protein</fullName>
    </recommendedName>
</protein>
<keyword evidence="5" id="KW-1185">Reference proteome</keyword>
<reference evidence="4 5" key="1">
    <citation type="journal article" date="2018" name="Mol. Plant">
        <title>The genome of Artemisia annua provides insight into the evolution of Asteraceae family and artemisinin biosynthesis.</title>
        <authorList>
            <person name="Shen Q."/>
            <person name="Zhang L."/>
            <person name="Liao Z."/>
            <person name="Wang S."/>
            <person name="Yan T."/>
            <person name="Shi P."/>
            <person name="Liu M."/>
            <person name="Fu X."/>
            <person name="Pan Q."/>
            <person name="Wang Y."/>
            <person name="Lv Z."/>
            <person name="Lu X."/>
            <person name="Zhang F."/>
            <person name="Jiang W."/>
            <person name="Ma Y."/>
            <person name="Chen M."/>
            <person name="Hao X."/>
            <person name="Li L."/>
            <person name="Tang Y."/>
            <person name="Lv G."/>
            <person name="Zhou Y."/>
            <person name="Sun X."/>
            <person name="Brodelius P.E."/>
            <person name="Rose J.K.C."/>
            <person name="Tang K."/>
        </authorList>
    </citation>
    <scope>NUCLEOTIDE SEQUENCE [LARGE SCALE GENOMIC DNA]</scope>
    <source>
        <strain evidence="5">cv. Huhao1</strain>
        <tissue evidence="4">Leaf</tissue>
    </source>
</reference>
<dbReference type="InterPro" id="IPR012677">
    <property type="entry name" value="Nucleotide-bd_a/b_plait_sf"/>
</dbReference>